<evidence type="ECO:0000313" key="7">
    <source>
        <dbReference type="Proteomes" id="UP000238081"/>
    </source>
</evidence>
<keyword evidence="3" id="KW-0378">Hydrolase</keyword>
<sequence length="319" mass="35595">MKKEFSICGLTLKNYGKIQDYVKILDTETKIPVTIINGKNEGKTVLITAGIHGGEYPCIRTAIELARDINPESVNGQIIIIHPVNMQAFKDKSAGIVPEDGKNINRVFPGDKNGTISDKIAYVLTHEFQDKCDFYFDMHGGDLHEELHPYVYYPGICEDEICNRSKEIAKIFNVDYMVKSNATSGAYNSAAIRGIPSILIERGGCGICRREEVEKYKKDMIIALRGLGVLEGDVLRNEQSPIEITNVKYIDSLKNGCLEMFVKAGERIVQGQKLYEVIDLFGNVIDTYYAEFEGVVLYNTVSLAINKGESIIAYGELNL</sequence>
<dbReference type="Pfam" id="PF24827">
    <property type="entry name" value="AstE_AspA_cat"/>
    <property type="match status" value="1"/>
</dbReference>
<feature type="domain" description="Succinylglutamate desuccinylase/Aspartoacylase catalytic" evidence="5">
    <location>
        <begin position="42"/>
        <end position="218"/>
    </location>
</feature>
<dbReference type="AlphaFoldDB" id="A0A2S7F9U8"/>
<evidence type="ECO:0000256" key="4">
    <source>
        <dbReference type="ARBA" id="ARBA00022833"/>
    </source>
</evidence>
<evidence type="ECO:0000256" key="2">
    <source>
        <dbReference type="ARBA" id="ARBA00022723"/>
    </source>
</evidence>
<dbReference type="CDD" id="cd06254">
    <property type="entry name" value="M14_ASTE_ASPA-like"/>
    <property type="match status" value="1"/>
</dbReference>
<keyword evidence="4" id="KW-0862">Zinc</keyword>
<accession>A0A2S7F9U8</accession>
<dbReference type="GO" id="GO:0046872">
    <property type="term" value="F:metal ion binding"/>
    <property type="evidence" value="ECO:0007669"/>
    <property type="project" value="UniProtKB-KW"/>
</dbReference>
<evidence type="ECO:0000256" key="3">
    <source>
        <dbReference type="ARBA" id="ARBA00022801"/>
    </source>
</evidence>
<evidence type="ECO:0000313" key="6">
    <source>
        <dbReference type="EMBL" id="PPV14210.1"/>
    </source>
</evidence>
<dbReference type="EMBL" id="LRDH01000111">
    <property type="protein sequence ID" value="PPV14210.1"/>
    <property type="molecule type" value="Genomic_DNA"/>
</dbReference>
<dbReference type="Gene3D" id="3.40.630.10">
    <property type="entry name" value="Zn peptidases"/>
    <property type="match status" value="1"/>
</dbReference>
<dbReference type="GO" id="GO:0016811">
    <property type="term" value="F:hydrolase activity, acting on carbon-nitrogen (but not peptide) bonds, in linear amides"/>
    <property type="evidence" value="ECO:0007669"/>
    <property type="project" value="InterPro"/>
</dbReference>
<dbReference type="InterPro" id="IPR053138">
    <property type="entry name" value="N-alpha-Ac-DABA_deacetylase"/>
</dbReference>
<dbReference type="Proteomes" id="UP000238081">
    <property type="component" value="Unassembled WGS sequence"/>
</dbReference>
<dbReference type="PIRSF" id="PIRSF039012">
    <property type="entry name" value="ASP"/>
    <property type="match status" value="1"/>
</dbReference>
<evidence type="ECO:0000256" key="1">
    <source>
        <dbReference type="ARBA" id="ARBA00001947"/>
    </source>
</evidence>
<dbReference type="InterPro" id="IPR043795">
    <property type="entry name" value="N-alpha-Ac-DABA-like"/>
</dbReference>
<dbReference type="PANTHER" id="PTHR37326">
    <property type="entry name" value="BLL3975 PROTEIN"/>
    <property type="match status" value="1"/>
</dbReference>
<dbReference type="InterPro" id="IPR055438">
    <property type="entry name" value="AstE_AspA_cat"/>
</dbReference>
<evidence type="ECO:0000259" key="5">
    <source>
        <dbReference type="Pfam" id="PF24827"/>
    </source>
</evidence>
<dbReference type="RefSeq" id="WP_027636470.1">
    <property type="nucleotide sequence ID" value="NZ_CP191154.1"/>
</dbReference>
<keyword evidence="2" id="KW-0479">Metal-binding</keyword>
<gene>
    <name evidence="6" type="ORF">AWN73_14620</name>
</gene>
<protein>
    <submittedName>
        <fullName evidence="6">Succinylglutamate desuccinylase</fullName>
    </submittedName>
</protein>
<comment type="caution">
    <text evidence="6">The sequence shown here is derived from an EMBL/GenBank/DDBJ whole genome shotgun (WGS) entry which is preliminary data.</text>
</comment>
<reference evidence="6 7" key="1">
    <citation type="submission" date="2016-01" db="EMBL/GenBank/DDBJ databases">
        <title>Characterization of the Clostridium difficile lineages that are prevalent in Hong Kong and China.</title>
        <authorList>
            <person name="Kwok J.S.-L."/>
            <person name="Lam W.-Y."/>
            <person name="Ip M."/>
            <person name="Chan T.-F."/>
            <person name="Hawkey P.M."/>
            <person name="Tsui S.K.-W."/>
        </authorList>
    </citation>
    <scope>NUCLEOTIDE SEQUENCE [LARGE SCALE GENOMIC DNA]</scope>
    <source>
        <strain evidence="6 7">300064</strain>
    </source>
</reference>
<dbReference type="SUPFAM" id="SSF53187">
    <property type="entry name" value="Zn-dependent exopeptidases"/>
    <property type="match status" value="1"/>
</dbReference>
<proteinExistence type="predicted"/>
<dbReference type="PANTHER" id="PTHR37326:SF1">
    <property type="entry name" value="BLL3975 PROTEIN"/>
    <property type="match status" value="1"/>
</dbReference>
<organism evidence="6 7">
    <name type="scientific">Clostridium butyricum</name>
    <dbReference type="NCBI Taxonomy" id="1492"/>
    <lineage>
        <taxon>Bacteria</taxon>
        <taxon>Bacillati</taxon>
        <taxon>Bacillota</taxon>
        <taxon>Clostridia</taxon>
        <taxon>Eubacteriales</taxon>
        <taxon>Clostridiaceae</taxon>
        <taxon>Clostridium</taxon>
    </lineage>
</organism>
<comment type="cofactor">
    <cofactor evidence="1">
        <name>Zn(2+)</name>
        <dbReference type="ChEBI" id="CHEBI:29105"/>
    </cofactor>
</comment>
<name>A0A2S7F9U8_CLOBU</name>
<dbReference type="GO" id="GO:0016788">
    <property type="term" value="F:hydrolase activity, acting on ester bonds"/>
    <property type="evidence" value="ECO:0007669"/>
    <property type="project" value="InterPro"/>
</dbReference>